<evidence type="ECO:0000259" key="1">
    <source>
        <dbReference type="Pfam" id="PF00535"/>
    </source>
</evidence>
<protein>
    <submittedName>
        <fullName evidence="2">Glycosyltransferase family 2 protein</fullName>
        <ecNumber evidence="2">2.4.-.-</ecNumber>
    </submittedName>
</protein>
<keyword evidence="2" id="KW-0328">Glycosyltransferase</keyword>
<proteinExistence type="predicted"/>
<evidence type="ECO:0000313" key="3">
    <source>
        <dbReference type="Proteomes" id="UP001597545"/>
    </source>
</evidence>
<dbReference type="InterPro" id="IPR029044">
    <property type="entry name" value="Nucleotide-diphossugar_trans"/>
</dbReference>
<dbReference type="RefSeq" id="WP_380905012.1">
    <property type="nucleotide sequence ID" value="NZ_JBHUEG010000005.1"/>
</dbReference>
<organism evidence="2 3">
    <name type="scientific">Sphingobacterium suaedae</name>
    <dbReference type="NCBI Taxonomy" id="1686402"/>
    <lineage>
        <taxon>Bacteria</taxon>
        <taxon>Pseudomonadati</taxon>
        <taxon>Bacteroidota</taxon>
        <taxon>Sphingobacteriia</taxon>
        <taxon>Sphingobacteriales</taxon>
        <taxon>Sphingobacteriaceae</taxon>
        <taxon>Sphingobacterium</taxon>
    </lineage>
</organism>
<feature type="domain" description="Glycosyltransferase 2-like" evidence="1">
    <location>
        <begin position="5"/>
        <end position="118"/>
    </location>
</feature>
<dbReference type="InterPro" id="IPR001173">
    <property type="entry name" value="Glyco_trans_2-like"/>
</dbReference>
<evidence type="ECO:0000313" key="2">
    <source>
        <dbReference type="EMBL" id="MFD2548842.1"/>
    </source>
</evidence>
<keyword evidence="2" id="KW-0808">Transferase</keyword>
<dbReference type="PANTHER" id="PTHR22916">
    <property type="entry name" value="GLYCOSYLTRANSFERASE"/>
    <property type="match status" value="1"/>
</dbReference>
<sequence length="257" mass="29374">MKLTIVTINLNNMLGLAKTLMSIQSQTTPNFEYIIIDGGSTDGSVDLIRDFSQVNHWVSEKDAGVYDAMNKGIKIAKGDYILFLNSGDTLFSSKTLENVLPELGTEDIIYGNLLLDDKTKPYVYHFPPKLSFKYLFHHFLGHPSTFIKKNLFERFGYYETIYKIVADWAFMVRVIAKENVSTRGIDQIISIFDMNGMSADPKNTPAILEERETFLQQTFPLFYDDYLTIDDAQKKLDKIRSSKGFKLLKAIGVKKFQ</sequence>
<dbReference type="EMBL" id="JBHULR010000006">
    <property type="protein sequence ID" value="MFD2548842.1"/>
    <property type="molecule type" value="Genomic_DNA"/>
</dbReference>
<accession>A0ABW5KJ14</accession>
<dbReference type="EC" id="2.4.-.-" evidence="2"/>
<name>A0ABW5KJ14_9SPHI</name>
<dbReference type="CDD" id="cd06433">
    <property type="entry name" value="GT_2_WfgS_like"/>
    <property type="match status" value="1"/>
</dbReference>
<comment type="caution">
    <text evidence="2">The sequence shown here is derived from an EMBL/GenBank/DDBJ whole genome shotgun (WGS) entry which is preliminary data.</text>
</comment>
<dbReference type="Proteomes" id="UP001597545">
    <property type="component" value="Unassembled WGS sequence"/>
</dbReference>
<dbReference type="Gene3D" id="3.90.550.10">
    <property type="entry name" value="Spore Coat Polysaccharide Biosynthesis Protein SpsA, Chain A"/>
    <property type="match status" value="1"/>
</dbReference>
<gene>
    <name evidence="2" type="ORF">ACFSR5_14415</name>
</gene>
<dbReference type="PANTHER" id="PTHR22916:SF67">
    <property type="entry name" value="COLANIC ACID BIOSYNTHESIS GLYCOSYL TRANSFERASE WCAE-RELATED"/>
    <property type="match status" value="1"/>
</dbReference>
<dbReference type="GO" id="GO:0016757">
    <property type="term" value="F:glycosyltransferase activity"/>
    <property type="evidence" value="ECO:0007669"/>
    <property type="project" value="UniProtKB-KW"/>
</dbReference>
<dbReference type="SUPFAM" id="SSF53448">
    <property type="entry name" value="Nucleotide-diphospho-sugar transferases"/>
    <property type="match status" value="1"/>
</dbReference>
<reference evidence="3" key="1">
    <citation type="journal article" date="2019" name="Int. J. Syst. Evol. Microbiol.">
        <title>The Global Catalogue of Microorganisms (GCM) 10K type strain sequencing project: providing services to taxonomists for standard genome sequencing and annotation.</title>
        <authorList>
            <consortium name="The Broad Institute Genomics Platform"/>
            <consortium name="The Broad Institute Genome Sequencing Center for Infectious Disease"/>
            <person name="Wu L."/>
            <person name="Ma J."/>
        </authorList>
    </citation>
    <scope>NUCLEOTIDE SEQUENCE [LARGE SCALE GENOMIC DNA]</scope>
    <source>
        <strain evidence="3">KCTC 42662</strain>
    </source>
</reference>
<dbReference type="Pfam" id="PF00535">
    <property type="entry name" value="Glycos_transf_2"/>
    <property type="match status" value="1"/>
</dbReference>
<keyword evidence="3" id="KW-1185">Reference proteome</keyword>